<keyword evidence="9" id="KW-1185">Reference proteome</keyword>
<feature type="domain" description="Thioredoxin" evidence="7">
    <location>
        <begin position="31"/>
        <end position="221"/>
    </location>
</feature>
<dbReference type="RefSeq" id="WP_027262962.1">
    <property type="nucleotide sequence ID" value="NZ_FPAW01000017.1"/>
</dbReference>
<dbReference type="AlphaFoldDB" id="A0A1I7CIQ9"/>
<keyword evidence="5" id="KW-1015">Disulfide bond</keyword>
<proteinExistence type="inferred from homology"/>
<dbReference type="Proteomes" id="UP000182466">
    <property type="component" value="Unassembled WGS sequence"/>
</dbReference>
<evidence type="ECO:0000256" key="4">
    <source>
        <dbReference type="ARBA" id="ARBA00023002"/>
    </source>
</evidence>
<dbReference type="Gene3D" id="3.40.30.10">
    <property type="entry name" value="Glutaredoxin"/>
    <property type="match status" value="1"/>
</dbReference>
<dbReference type="STRING" id="999627.SAMN05216236_11716"/>
<organism evidence="8 9">
    <name type="scientific">Sedimentitalea nanhaiensis</name>
    <dbReference type="NCBI Taxonomy" id="999627"/>
    <lineage>
        <taxon>Bacteria</taxon>
        <taxon>Pseudomonadati</taxon>
        <taxon>Pseudomonadota</taxon>
        <taxon>Alphaproteobacteria</taxon>
        <taxon>Rhodobacterales</taxon>
        <taxon>Paracoccaceae</taxon>
        <taxon>Sedimentitalea</taxon>
    </lineage>
</organism>
<evidence type="ECO:0000313" key="8">
    <source>
        <dbReference type="EMBL" id="SFT99321.1"/>
    </source>
</evidence>
<dbReference type="PANTHER" id="PTHR13887:SF14">
    <property type="entry name" value="DISULFIDE BOND FORMATION PROTEIN D"/>
    <property type="match status" value="1"/>
</dbReference>
<dbReference type="SUPFAM" id="SSF52833">
    <property type="entry name" value="Thioredoxin-like"/>
    <property type="match status" value="1"/>
</dbReference>
<evidence type="ECO:0000256" key="5">
    <source>
        <dbReference type="ARBA" id="ARBA00023157"/>
    </source>
</evidence>
<dbReference type="PANTHER" id="PTHR13887">
    <property type="entry name" value="GLUTATHIONE S-TRANSFERASE KAPPA"/>
    <property type="match status" value="1"/>
</dbReference>
<dbReference type="GO" id="GO:0016853">
    <property type="term" value="F:isomerase activity"/>
    <property type="evidence" value="ECO:0007669"/>
    <property type="project" value="UniProtKB-KW"/>
</dbReference>
<dbReference type="InterPro" id="IPR036249">
    <property type="entry name" value="Thioredoxin-like_sf"/>
</dbReference>
<dbReference type="PROSITE" id="PS51352">
    <property type="entry name" value="THIOREDOXIN_2"/>
    <property type="match status" value="1"/>
</dbReference>
<keyword evidence="8" id="KW-0413">Isomerase</keyword>
<evidence type="ECO:0000313" key="9">
    <source>
        <dbReference type="Proteomes" id="UP000182466"/>
    </source>
</evidence>
<protein>
    <submittedName>
        <fullName evidence="8">Protein-disulfide isomerase</fullName>
    </submittedName>
</protein>
<gene>
    <name evidence="8" type="ORF">SAMN05216236_11716</name>
</gene>
<comment type="function">
    <text evidence="1">May be required for disulfide bond formation in some proteins.</text>
</comment>
<dbReference type="OrthoDB" id="8478320at2"/>
<keyword evidence="6" id="KW-0676">Redox-active center</keyword>
<dbReference type="InterPro" id="IPR013766">
    <property type="entry name" value="Thioredoxin_domain"/>
</dbReference>
<evidence type="ECO:0000256" key="1">
    <source>
        <dbReference type="ARBA" id="ARBA00003565"/>
    </source>
</evidence>
<evidence type="ECO:0000256" key="6">
    <source>
        <dbReference type="ARBA" id="ARBA00023284"/>
    </source>
</evidence>
<evidence type="ECO:0000259" key="7">
    <source>
        <dbReference type="PROSITE" id="PS51352"/>
    </source>
</evidence>
<dbReference type="Pfam" id="PF13462">
    <property type="entry name" value="Thioredoxin_4"/>
    <property type="match status" value="1"/>
</dbReference>
<sequence length="222" mass="23778">MNRRFALMGAATAIAVGGFAFKSGTGSPIGNLLVGEANAQDAANVDTSTIVEMVQGAEDAPVTIIEYSSFTCPHCAAFHEGAYQDIKKNYIDTGKVKLIYREVYFDRYGLWASMVARCGGAEKFFGISELMFKSQSDWARAGDGNAIVAELRKIGKMAGLEDATLDACMQDGEKAQTLVAWFQKNAEADEVNSTPSFIVNGKKVANQPYADFAALIDAELGG</sequence>
<keyword evidence="3" id="KW-0732">Signal</keyword>
<dbReference type="InterPro" id="IPR012336">
    <property type="entry name" value="Thioredoxin-like_fold"/>
</dbReference>
<evidence type="ECO:0000256" key="2">
    <source>
        <dbReference type="ARBA" id="ARBA00005791"/>
    </source>
</evidence>
<name>A0A1I7CIQ9_9RHOB</name>
<accession>A0A1I7CIQ9</accession>
<dbReference type="eggNOG" id="COG1651">
    <property type="taxonomic scope" value="Bacteria"/>
</dbReference>
<dbReference type="GO" id="GO:0016491">
    <property type="term" value="F:oxidoreductase activity"/>
    <property type="evidence" value="ECO:0007669"/>
    <property type="project" value="UniProtKB-KW"/>
</dbReference>
<reference evidence="8 9" key="1">
    <citation type="submission" date="2016-10" db="EMBL/GenBank/DDBJ databases">
        <authorList>
            <person name="de Groot N.N."/>
        </authorList>
    </citation>
    <scope>NUCLEOTIDE SEQUENCE [LARGE SCALE GENOMIC DNA]</scope>
    <source>
        <strain evidence="8 9">CGMCC 1.10959</strain>
    </source>
</reference>
<keyword evidence="4" id="KW-0560">Oxidoreductase</keyword>
<dbReference type="EMBL" id="FPAW01000017">
    <property type="protein sequence ID" value="SFT99321.1"/>
    <property type="molecule type" value="Genomic_DNA"/>
</dbReference>
<evidence type="ECO:0000256" key="3">
    <source>
        <dbReference type="ARBA" id="ARBA00022729"/>
    </source>
</evidence>
<comment type="similarity">
    <text evidence="2">Belongs to the thioredoxin family. DsbA subfamily.</text>
</comment>